<dbReference type="InterPro" id="IPR027417">
    <property type="entry name" value="P-loop_NTPase"/>
</dbReference>
<accession>A0AA40E0V9</accession>
<evidence type="ECO:0000313" key="4">
    <source>
        <dbReference type="Proteomes" id="UP001172102"/>
    </source>
</evidence>
<dbReference type="PANTHER" id="PTHR10039">
    <property type="entry name" value="AMELOGENIN"/>
    <property type="match status" value="1"/>
</dbReference>
<protein>
    <recommendedName>
        <fullName evidence="2">Nephrocystin 3-like N-terminal domain-containing protein</fullName>
    </recommendedName>
</protein>
<evidence type="ECO:0000259" key="2">
    <source>
        <dbReference type="Pfam" id="PF24883"/>
    </source>
</evidence>
<sequence>MAEEMQRILSTGQGQEIVELRDELRCIIWDPEWQPEESRLHVPGVRDPSEIGLKYVALQLTRGLKFEEFQSREAAIADCILQTYSWIFDPPFQVTTPDGENTWSSFPDWLERSSDPIYWITGKPGSGKSTMMKYILENPALKTHLRHWAGDTPLLIARSYAWNAGATLQKSFGGLKRTLLYQILNQQPDLLPELMPRRWAYYSLLLQGISQTPPWLDWEIDESFKFLLSMGGDKVRLVLFVDGLDEFDVPPKEVVDLHESTAASKCIKACVASRPWVEFDDAYRDMPQCHMHLLTARDMRTFVAERFRGCRAFTTLRNIYPHEATRLLEELTGKSNGVFVWLRVVVDSLVESATEGCGIVELQAVLDSLLTDLTLLYDAIWSRIPSDSQRRGVILLQLVEAAF</sequence>
<feature type="domain" description="Nephrocystin 3-like N-terminal" evidence="2">
    <location>
        <begin position="104"/>
        <end position="274"/>
    </location>
</feature>
<reference evidence="3" key="1">
    <citation type="submission" date="2023-06" db="EMBL/GenBank/DDBJ databases">
        <title>Genome-scale phylogeny and comparative genomics of the fungal order Sordariales.</title>
        <authorList>
            <consortium name="Lawrence Berkeley National Laboratory"/>
            <person name="Hensen N."/>
            <person name="Bonometti L."/>
            <person name="Westerberg I."/>
            <person name="Brannstrom I.O."/>
            <person name="Guillou S."/>
            <person name="Cros-Aarteil S."/>
            <person name="Calhoun S."/>
            <person name="Haridas S."/>
            <person name="Kuo A."/>
            <person name="Mondo S."/>
            <person name="Pangilinan J."/>
            <person name="Riley R."/>
            <person name="Labutti K."/>
            <person name="Andreopoulos B."/>
            <person name="Lipzen A."/>
            <person name="Chen C."/>
            <person name="Yanf M."/>
            <person name="Daum C."/>
            <person name="Ng V."/>
            <person name="Clum A."/>
            <person name="Steindorff A."/>
            <person name="Ohm R."/>
            <person name="Martin F."/>
            <person name="Silar P."/>
            <person name="Natvig D."/>
            <person name="Lalanne C."/>
            <person name="Gautier V."/>
            <person name="Ament-Velasquez S.L."/>
            <person name="Kruys A."/>
            <person name="Hutchinson M.I."/>
            <person name="Powell A.J."/>
            <person name="Barry K."/>
            <person name="Miller A.N."/>
            <person name="Grigoriev I.V."/>
            <person name="Debuchy R."/>
            <person name="Gladieux P."/>
            <person name="Thoren M.H."/>
            <person name="Johannesson H."/>
        </authorList>
    </citation>
    <scope>NUCLEOTIDE SEQUENCE</scope>
    <source>
        <strain evidence="3">SMH4607-1</strain>
    </source>
</reference>
<organism evidence="3 4">
    <name type="scientific">Lasiosphaeris hirsuta</name>
    <dbReference type="NCBI Taxonomy" id="260670"/>
    <lineage>
        <taxon>Eukaryota</taxon>
        <taxon>Fungi</taxon>
        <taxon>Dikarya</taxon>
        <taxon>Ascomycota</taxon>
        <taxon>Pezizomycotina</taxon>
        <taxon>Sordariomycetes</taxon>
        <taxon>Sordariomycetidae</taxon>
        <taxon>Sordariales</taxon>
        <taxon>Lasiosphaeriaceae</taxon>
        <taxon>Lasiosphaeris</taxon>
    </lineage>
</organism>
<keyword evidence="4" id="KW-1185">Reference proteome</keyword>
<dbReference type="EMBL" id="JAUKUA010000003">
    <property type="protein sequence ID" value="KAK0720832.1"/>
    <property type="molecule type" value="Genomic_DNA"/>
</dbReference>
<dbReference type="AlphaFoldDB" id="A0AA40E0V9"/>
<keyword evidence="1" id="KW-0677">Repeat</keyword>
<comment type="caution">
    <text evidence="3">The sequence shown here is derived from an EMBL/GenBank/DDBJ whole genome shotgun (WGS) entry which is preliminary data.</text>
</comment>
<dbReference type="SUPFAM" id="SSF52540">
    <property type="entry name" value="P-loop containing nucleoside triphosphate hydrolases"/>
    <property type="match status" value="1"/>
</dbReference>
<dbReference type="PANTHER" id="PTHR10039:SF5">
    <property type="entry name" value="NACHT DOMAIN-CONTAINING PROTEIN"/>
    <property type="match status" value="1"/>
</dbReference>
<dbReference type="Gene3D" id="3.40.50.300">
    <property type="entry name" value="P-loop containing nucleotide triphosphate hydrolases"/>
    <property type="match status" value="1"/>
</dbReference>
<evidence type="ECO:0000313" key="3">
    <source>
        <dbReference type="EMBL" id="KAK0720832.1"/>
    </source>
</evidence>
<gene>
    <name evidence="3" type="ORF">B0H67DRAFT_682675</name>
</gene>
<evidence type="ECO:0000256" key="1">
    <source>
        <dbReference type="ARBA" id="ARBA00022737"/>
    </source>
</evidence>
<dbReference type="Proteomes" id="UP001172102">
    <property type="component" value="Unassembled WGS sequence"/>
</dbReference>
<dbReference type="Pfam" id="PF24883">
    <property type="entry name" value="NPHP3_N"/>
    <property type="match status" value="1"/>
</dbReference>
<name>A0AA40E0V9_9PEZI</name>
<dbReference type="InterPro" id="IPR056884">
    <property type="entry name" value="NPHP3-like_N"/>
</dbReference>
<proteinExistence type="predicted"/>